<dbReference type="AlphaFoldDB" id="A7TPR7"/>
<dbReference type="InterPro" id="IPR036020">
    <property type="entry name" value="WW_dom_sf"/>
</dbReference>
<dbReference type="STRING" id="436907.A7TPR7"/>
<feature type="domain" description="FF" evidence="2">
    <location>
        <begin position="187"/>
        <end position="248"/>
    </location>
</feature>
<dbReference type="Pfam" id="PF01846">
    <property type="entry name" value="FF"/>
    <property type="match status" value="3"/>
</dbReference>
<sequence length="530" mass="62607">MSDIWKEAKDNNGRVYYYNSKTGESRWEKPVEAPSKQEQLLKKNGWSIGKSKAGKIYYYNTKTGESSWELPKFDEVKIIDKEPVKIEEKRIVETTDNKSGTEIAVDSNFINKSKILHAPKKSKEDAEKFFMEMLKENSVDATWSFSKIISELGSTDPRYWLVDDDPIWKQQTFEKYLSNRTEDQLLQEHIEINKFQKAFIDMLKDKKEIHYYTRWSTAKRLIGNEPIYKHSTVNESVKKATFFEYIGGLRQEKDQEDQKLKDQALRELREYLKSIVFQDTNSTSNLRLPLTWQQLLNSYLFEKSKRYMANKHFNILTQEDVLKEYLEIIKSVELNFVDKLKEIDAKNYTQDRIARDGFKKLLNDEKLIKIRANSKWSDLYPSFKNDERYLNTLGRKGSSALDLFYSMVEEKKSSIMAQKSIAQQVLIENGYEWPKGIEQLDSCRANIMVLLRDDSRFSKVDEEDIDLIADELIKSRKDKVQQEIEVEKRILEQKKNYFKIMLNKVYANDEKIMSEPWELVKPKICNTYGV</sequence>
<dbReference type="InterPro" id="IPR036517">
    <property type="entry name" value="FF_domain_sf"/>
</dbReference>
<dbReference type="GeneID" id="5543821"/>
<dbReference type="PROSITE" id="PS01159">
    <property type="entry name" value="WW_DOMAIN_1"/>
    <property type="match status" value="2"/>
</dbReference>
<dbReference type="PROSITE" id="PS50020">
    <property type="entry name" value="WW_DOMAIN_2"/>
    <property type="match status" value="2"/>
</dbReference>
<dbReference type="InParanoid" id="A7TPR7"/>
<gene>
    <name evidence="3" type="ORF">Kpol_1073p4</name>
</gene>
<evidence type="ECO:0000313" key="3">
    <source>
        <dbReference type="EMBL" id="EDO15718.1"/>
    </source>
</evidence>
<dbReference type="RefSeq" id="XP_001643576.1">
    <property type="nucleotide sequence ID" value="XM_001643526.1"/>
</dbReference>
<dbReference type="Proteomes" id="UP000000267">
    <property type="component" value="Unassembled WGS sequence"/>
</dbReference>
<dbReference type="CDD" id="cd00201">
    <property type="entry name" value="WW"/>
    <property type="match status" value="2"/>
</dbReference>
<evidence type="ECO:0008006" key="5">
    <source>
        <dbReference type="Google" id="ProtNLM"/>
    </source>
</evidence>
<reference evidence="3 4" key="1">
    <citation type="journal article" date="2007" name="Proc. Natl. Acad. Sci. U.S.A.">
        <title>Independent sorting-out of thousands of duplicated gene pairs in two yeast species descended from a whole-genome duplication.</title>
        <authorList>
            <person name="Scannell D.R."/>
            <person name="Frank A.C."/>
            <person name="Conant G.C."/>
            <person name="Byrne K.P."/>
            <person name="Woolfit M."/>
            <person name="Wolfe K.H."/>
        </authorList>
    </citation>
    <scope>NUCLEOTIDE SEQUENCE [LARGE SCALE GENOMIC DNA]</scope>
    <source>
        <strain evidence="4">ATCC 22028 / DSM 70294 / BCRC 21397 / CBS 2163 / NBRC 10782 / NRRL Y-8283 / UCD 57-17</strain>
    </source>
</reference>
<dbReference type="InterPro" id="IPR001202">
    <property type="entry name" value="WW_dom"/>
</dbReference>
<dbReference type="InterPro" id="IPR039726">
    <property type="entry name" value="Prp40-like"/>
</dbReference>
<dbReference type="OMA" id="NEPIYKH"/>
<evidence type="ECO:0000313" key="4">
    <source>
        <dbReference type="Proteomes" id="UP000000267"/>
    </source>
</evidence>
<proteinExistence type="predicted"/>
<feature type="domain" description="WW" evidence="1">
    <location>
        <begin position="1"/>
        <end position="32"/>
    </location>
</feature>
<keyword evidence="4" id="KW-1185">Reference proteome</keyword>
<protein>
    <recommendedName>
        <fullName evidence="5">Pre-mRNA-processing protein PRP40</fullName>
    </recommendedName>
</protein>
<evidence type="ECO:0000259" key="1">
    <source>
        <dbReference type="PROSITE" id="PS50020"/>
    </source>
</evidence>
<dbReference type="KEGG" id="vpo:Kpol_1073p4"/>
<dbReference type="eggNOG" id="KOG0152">
    <property type="taxonomic scope" value="Eukaryota"/>
</dbReference>
<dbReference type="GO" id="GO:0071004">
    <property type="term" value="C:U2-type prespliceosome"/>
    <property type="evidence" value="ECO:0007669"/>
    <property type="project" value="EnsemblFungi"/>
</dbReference>
<feature type="domain" description="WW" evidence="1">
    <location>
        <begin position="44"/>
        <end position="73"/>
    </location>
</feature>
<dbReference type="SUPFAM" id="SSF51045">
    <property type="entry name" value="WW domain"/>
    <property type="match status" value="2"/>
</dbReference>
<dbReference type="GO" id="GO:0045292">
    <property type="term" value="P:mRNA cis splicing, via spliceosome"/>
    <property type="evidence" value="ECO:0007669"/>
    <property type="project" value="InterPro"/>
</dbReference>
<dbReference type="GO" id="GO:0005685">
    <property type="term" value="C:U1 snRNP"/>
    <property type="evidence" value="ECO:0007669"/>
    <property type="project" value="EnsemblFungi"/>
</dbReference>
<dbReference type="Gene3D" id="2.20.70.10">
    <property type="match status" value="2"/>
</dbReference>
<dbReference type="PANTHER" id="PTHR11864">
    <property type="entry name" value="PRE-MRNA-PROCESSING PROTEIN PRP40"/>
    <property type="match status" value="1"/>
</dbReference>
<name>A7TPR7_VANPO</name>
<dbReference type="OrthoDB" id="187617at2759"/>
<dbReference type="Gene3D" id="1.10.10.440">
    <property type="entry name" value="FF domain"/>
    <property type="match status" value="4"/>
</dbReference>
<dbReference type="FunCoup" id="A7TPR7">
    <property type="interactions" value="1241"/>
</dbReference>
<evidence type="ECO:0000259" key="2">
    <source>
        <dbReference type="PROSITE" id="PS51676"/>
    </source>
</evidence>
<dbReference type="EMBL" id="DS480447">
    <property type="protein sequence ID" value="EDO15718.1"/>
    <property type="molecule type" value="Genomic_DNA"/>
</dbReference>
<dbReference type="PROSITE" id="PS51676">
    <property type="entry name" value="FF"/>
    <property type="match status" value="2"/>
</dbReference>
<dbReference type="GO" id="GO:0003723">
    <property type="term" value="F:RNA binding"/>
    <property type="evidence" value="ECO:0007669"/>
    <property type="project" value="EnsemblFungi"/>
</dbReference>
<dbReference type="Pfam" id="PF00397">
    <property type="entry name" value="WW"/>
    <property type="match status" value="2"/>
</dbReference>
<dbReference type="InterPro" id="IPR002713">
    <property type="entry name" value="FF_domain"/>
</dbReference>
<dbReference type="HOGENOM" id="CLU_005825_1_1_1"/>
<dbReference type="SMART" id="SM00456">
    <property type="entry name" value="WW"/>
    <property type="match status" value="2"/>
</dbReference>
<organism evidence="4">
    <name type="scientific">Vanderwaltozyma polyspora (strain ATCC 22028 / DSM 70294 / BCRC 21397 / CBS 2163 / NBRC 10782 / NRRL Y-8283 / UCD 57-17)</name>
    <name type="common">Kluyveromyces polysporus</name>
    <dbReference type="NCBI Taxonomy" id="436907"/>
    <lineage>
        <taxon>Eukaryota</taxon>
        <taxon>Fungi</taxon>
        <taxon>Dikarya</taxon>
        <taxon>Ascomycota</taxon>
        <taxon>Saccharomycotina</taxon>
        <taxon>Saccharomycetes</taxon>
        <taxon>Saccharomycetales</taxon>
        <taxon>Saccharomycetaceae</taxon>
        <taxon>Vanderwaltozyma</taxon>
    </lineage>
</organism>
<feature type="domain" description="FF" evidence="2">
    <location>
        <begin position="350"/>
        <end position="410"/>
    </location>
</feature>
<dbReference type="PANTHER" id="PTHR11864:SF0">
    <property type="entry name" value="PRP40 PRE-MRNA PROCESSING FACTOR 40 HOMOLOG A (YEAST)"/>
    <property type="match status" value="1"/>
</dbReference>
<dbReference type="PhylomeDB" id="A7TPR7"/>
<accession>A7TPR7</accession>
<dbReference type="SUPFAM" id="SSF81698">
    <property type="entry name" value="FF domain"/>
    <property type="match status" value="3"/>
</dbReference>
<dbReference type="SMART" id="SM00441">
    <property type="entry name" value="FF"/>
    <property type="match status" value="3"/>
</dbReference>